<organism evidence="11 12">
    <name type="scientific">Rosa chinensis</name>
    <name type="common">China rose</name>
    <dbReference type="NCBI Taxonomy" id="74649"/>
    <lineage>
        <taxon>Eukaryota</taxon>
        <taxon>Viridiplantae</taxon>
        <taxon>Streptophyta</taxon>
        <taxon>Embryophyta</taxon>
        <taxon>Tracheophyta</taxon>
        <taxon>Spermatophyta</taxon>
        <taxon>Magnoliopsida</taxon>
        <taxon>eudicotyledons</taxon>
        <taxon>Gunneridae</taxon>
        <taxon>Pentapetalae</taxon>
        <taxon>rosids</taxon>
        <taxon>fabids</taxon>
        <taxon>Rosales</taxon>
        <taxon>Rosaceae</taxon>
        <taxon>Rosoideae</taxon>
        <taxon>Rosoideae incertae sedis</taxon>
        <taxon>Rosa</taxon>
    </lineage>
</organism>
<evidence type="ECO:0000256" key="3">
    <source>
        <dbReference type="ARBA" id="ARBA00022617"/>
    </source>
</evidence>
<evidence type="ECO:0000256" key="8">
    <source>
        <dbReference type="ARBA" id="ARBA00023004"/>
    </source>
</evidence>
<evidence type="ECO:0000313" key="11">
    <source>
        <dbReference type="EMBL" id="PRQ24457.1"/>
    </source>
</evidence>
<keyword evidence="5" id="KW-0479">Metal-binding</keyword>
<dbReference type="Gramene" id="PRQ24457">
    <property type="protein sequence ID" value="PRQ24457"/>
    <property type="gene ID" value="RchiOBHm_Chr6g0272611"/>
</dbReference>
<keyword evidence="3" id="KW-0349">Heme</keyword>
<accession>A0A2P6PR93</accession>
<dbReference type="GO" id="GO:0020037">
    <property type="term" value="F:heme binding"/>
    <property type="evidence" value="ECO:0007669"/>
    <property type="project" value="InterPro"/>
</dbReference>
<proteinExistence type="inferred from homology"/>
<evidence type="ECO:0000256" key="4">
    <source>
        <dbReference type="ARBA" id="ARBA00022692"/>
    </source>
</evidence>
<evidence type="ECO:0000256" key="10">
    <source>
        <dbReference type="ARBA" id="ARBA00023136"/>
    </source>
</evidence>
<dbReference type="Proteomes" id="UP000238479">
    <property type="component" value="Chromosome 6"/>
</dbReference>
<dbReference type="GO" id="GO:0016705">
    <property type="term" value="F:oxidoreductase activity, acting on paired donors, with incorporation or reduction of molecular oxygen"/>
    <property type="evidence" value="ECO:0007669"/>
    <property type="project" value="InterPro"/>
</dbReference>
<dbReference type="GO" id="GO:0004497">
    <property type="term" value="F:monooxygenase activity"/>
    <property type="evidence" value="ECO:0007669"/>
    <property type="project" value="UniProtKB-KW"/>
</dbReference>
<protein>
    <submittedName>
        <fullName evidence="11">Putative cytochrome P450</fullName>
    </submittedName>
</protein>
<sequence length="57" mass="6445">MNMIISESLRLYPPVIQLVKKAERESRLGKLIVPTNIDSVIPIVALHHDPQIWGQDA</sequence>
<keyword evidence="10" id="KW-0472">Membrane</keyword>
<dbReference type="Pfam" id="PF00067">
    <property type="entry name" value="p450"/>
    <property type="match status" value="1"/>
</dbReference>
<comment type="caution">
    <text evidence="11">The sequence shown here is derived from an EMBL/GenBank/DDBJ whole genome shotgun (WGS) entry which is preliminary data.</text>
</comment>
<dbReference type="SUPFAM" id="SSF48264">
    <property type="entry name" value="Cytochrome P450"/>
    <property type="match status" value="1"/>
</dbReference>
<dbReference type="GO" id="GO:0005506">
    <property type="term" value="F:iron ion binding"/>
    <property type="evidence" value="ECO:0007669"/>
    <property type="project" value="InterPro"/>
</dbReference>
<dbReference type="InterPro" id="IPR036396">
    <property type="entry name" value="Cyt_P450_sf"/>
</dbReference>
<keyword evidence="9" id="KW-0503">Monooxygenase</keyword>
<keyword evidence="8" id="KW-0408">Iron</keyword>
<dbReference type="GO" id="GO:0016020">
    <property type="term" value="C:membrane"/>
    <property type="evidence" value="ECO:0007669"/>
    <property type="project" value="UniProtKB-SubCell"/>
</dbReference>
<dbReference type="Gene3D" id="1.10.630.10">
    <property type="entry name" value="Cytochrome P450"/>
    <property type="match status" value="1"/>
</dbReference>
<keyword evidence="12" id="KW-1185">Reference proteome</keyword>
<keyword evidence="6" id="KW-1133">Transmembrane helix</keyword>
<gene>
    <name evidence="11" type="ORF">RchiOBHm_Chr6g0272611</name>
</gene>
<reference evidence="11 12" key="1">
    <citation type="journal article" date="2018" name="Nat. Genet.">
        <title>The Rosa genome provides new insights in the design of modern roses.</title>
        <authorList>
            <person name="Bendahmane M."/>
        </authorList>
    </citation>
    <scope>NUCLEOTIDE SEQUENCE [LARGE SCALE GENOMIC DNA]</scope>
    <source>
        <strain evidence="12">cv. Old Blush</strain>
    </source>
</reference>
<keyword evidence="4" id="KW-0812">Transmembrane</keyword>
<comment type="similarity">
    <text evidence="2">Belongs to the cytochrome P450 family.</text>
</comment>
<evidence type="ECO:0000256" key="2">
    <source>
        <dbReference type="ARBA" id="ARBA00010617"/>
    </source>
</evidence>
<dbReference type="AlphaFoldDB" id="A0A2P6PR93"/>
<keyword evidence="7" id="KW-0560">Oxidoreductase</keyword>
<evidence type="ECO:0000256" key="6">
    <source>
        <dbReference type="ARBA" id="ARBA00022989"/>
    </source>
</evidence>
<name>A0A2P6PR93_ROSCH</name>
<dbReference type="InterPro" id="IPR050665">
    <property type="entry name" value="Cytochrome_P450_Monooxygen"/>
</dbReference>
<evidence type="ECO:0000256" key="7">
    <source>
        <dbReference type="ARBA" id="ARBA00023002"/>
    </source>
</evidence>
<dbReference type="PANTHER" id="PTHR24282:SF20">
    <property type="entry name" value="CYTOCHROME P450 CYP749A22-LIKE"/>
    <property type="match status" value="1"/>
</dbReference>
<evidence type="ECO:0000256" key="9">
    <source>
        <dbReference type="ARBA" id="ARBA00023033"/>
    </source>
</evidence>
<dbReference type="EMBL" id="PDCK01000044">
    <property type="protein sequence ID" value="PRQ24457.1"/>
    <property type="molecule type" value="Genomic_DNA"/>
</dbReference>
<dbReference type="PANTHER" id="PTHR24282">
    <property type="entry name" value="CYTOCHROME P450 FAMILY MEMBER"/>
    <property type="match status" value="1"/>
</dbReference>
<evidence type="ECO:0000256" key="5">
    <source>
        <dbReference type="ARBA" id="ARBA00022723"/>
    </source>
</evidence>
<evidence type="ECO:0000256" key="1">
    <source>
        <dbReference type="ARBA" id="ARBA00004167"/>
    </source>
</evidence>
<evidence type="ECO:0000313" key="12">
    <source>
        <dbReference type="Proteomes" id="UP000238479"/>
    </source>
</evidence>
<dbReference type="InterPro" id="IPR001128">
    <property type="entry name" value="Cyt_P450"/>
</dbReference>
<comment type="subcellular location">
    <subcellularLocation>
        <location evidence="1">Membrane</location>
        <topology evidence="1">Single-pass membrane protein</topology>
    </subcellularLocation>
</comment>